<sequence>MSALDRVLPLRYTGDHLAGGLKDLARVRGIGTSDQQRLLNTVTGVLQRRQSDVETVHAHLVQLRDRASENLAFELAARLQAELEAIAWIVAEQKVTPLVPAADAEAYGWDDGLRVTFRIRKGRLCLWEQRSCDRPAAQPLLERIPPRWSAFVARAAELGRRLTDLSH</sequence>
<evidence type="ECO:0000313" key="2">
    <source>
        <dbReference type="Proteomes" id="UP001602245"/>
    </source>
</evidence>
<comment type="caution">
    <text evidence="1">The sequence shown here is derived from an EMBL/GenBank/DDBJ whole genome shotgun (WGS) entry which is preliminary data.</text>
</comment>
<gene>
    <name evidence="1" type="ORF">ACFY35_15810</name>
</gene>
<dbReference type="RefSeq" id="WP_020514582.1">
    <property type="nucleotide sequence ID" value="NZ_JBIAZU010000003.1"/>
</dbReference>
<evidence type="ECO:0000313" key="1">
    <source>
        <dbReference type="EMBL" id="MFF5290908.1"/>
    </source>
</evidence>
<dbReference type="EMBL" id="JBIAZU010000003">
    <property type="protein sequence ID" value="MFF5290908.1"/>
    <property type="molecule type" value="Genomic_DNA"/>
</dbReference>
<reference evidence="1 2" key="1">
    <citation type="submission" date="2024-10" db="EMBL/GenBank/DDBJ databases">
        <title>The Natural Products Discovery Center: Release of the First 8490 Sequenced Strains for Exploring Actinobacteria Biosynthetic Diversity.</title>
        <authorList>
            <person name="Kalkreuter E."/>
            <person name="Kautsar S.A."/>
            <person name="Yang D."/>
            <person name="Bader C.D."/>
            <person name="Teijaro C.N."/>
            <person name="Fluegel L."/>
            <person name="Davis C.M."/>
            <person name="Simpson J.R."/>
            <person name="Lauterbach L."/>
            <person name="Steele A.D."/>
            <person name="Gui C."/>
            <person name="Meng S."/>
            <person name="Li G."/>
            <person name="Viehrig K."/>
            <person name="Ye F."/>
            <person name="Su P."/>
            <person name="Kiefer A.F."/>
            <person name="Nichols A."/>
            <person name="Cepeda A.J."/>
            <person name="Yan W."/>
            <person name="Fan B."/>
            <person name="Jiang Y."/>
            <person name="Adhikari A."/>
            <person name="Zheng C.-J."/>
            <person name="Schuster L."/>
            <person name="Cowan T.M."/>
            <person name="Smanski M.J."/>
            <person name="Chevrette M.G."/>
            <person name="De Carvalho L.P.S."/>
            <person name="Shen B."/>
        </authorList>
    </citation>
    <scope>NUCLEOTIDE SEQUENCE [LARGE SCALE GENOMIC DNA]</scope>
    <source>
        <strain evidence="1 2">NPDC000087</strain>
    </source>
</reference>
<name>A0ABW6WC65_9ACTN</name>
<keyword evidence="2" id="KW-1185">Reference proteome</keyword>
<organism evidence="1 2">
    <name type="scientific">Paractinoplanes globisporus</name>
    <dbReference type="NCBI Taxonomy" id="113565"/>
    <lineage>
        <taxon>Bacteria</taxon>
        <taxon>Bacillati</taxon>
        <taxon>Actinomycetota</taxon>
        <taxon>Actinomycetes</taxon>
        <taxon>Micromonosporales</taxon>
        <taxon>Micromonosporaceae</taxon>
        <taxon>Paractinoplanes</taxon>
    </lineage>
</organism>
<proteinExistence type="predicted"/>
<accession>A0ABW6WC65</accession>
<protein>
    <submittedName>
        <fullName evidence="1">Uncharacterized protein</fullName>
    </submittedName>
</protein>
<dbReference type="Proteomes" id="UP001602245">
    <property type="component" value="Unassembled WGS sequence"/>
</dbReference>